<comment type="caution">
    <text evidence="4">The sequence shown here is derived from an EMBL/GenBank/DDBJ whole genome shotgun (WGS) entry which is preliminary data.</text>
</comment>
<dbReference type="EMBL" id="PKMC02000004">
    <property type="protein sequence ID" value="MEO9177604.1"/>
    <property type="molecule type" value="Genomic_DNA"/>
</dbReference>
<sequence>MGAELNQKLFSAADSLRGKMSADQYKDYLLGLIFYKYLSDKLLESTVVKAYKSLDDIDTHVIDKDSNLLKIKREYFTKAYDSIVEDFASMWCVDVDELMVSVNQSTAGEDIYNKNRIVGSADYPVYVQQHPDSDPFSYPQHMIEAWKVCLFEEVIPLRDELK</sequence>
<evidence type="ECO:0000256" key="2">
    <source>
        <dbReference type="ARBA" id="ARBA00022747"/>
    </source>
</evidence>
<evidence type="ECO:0000313" key="4">
    <source>
        <dbReference type="EMBL" id="MEO9177604.1"/>
    </source>
</evidence>
<dbReference type="Gene3D" id="1.20.1260.30">
    <property type="match status" value="1"/>
</dbReference>
<accession>A0ABV0I8C4</accession>
<organism evidence="4 5">
    <name type="scientific">Veillonella parvula</name>
    <name type="common">Staphylococcus parvulus</name>
    <dbReference type="NCBI Taxonomy" id="29466"/>
    <lineage>
        <taxon>Bacteria</taxon>
        <taxon>Bacillati</taxon>
        <taxon>Bacillota</taxon>
        <taxon>Negativicutes</taxon>
        <taxon>Veillonellales</taxon>
        <taxon>Veillonellaceae</taxon>
        <taxon>Veillonella</taxon>
    </lineage>
</organism>
<evidence type="ECO:0000256" key="1">
    <source>
        <dbReference type="ARBA" id="ARBA00006594"/>
    </source>
</evidence>
<protein>
    <submittedName>
        <fullName evidence="4">Type I restriction-modification system subunit M N-terminal domain-containing protein</fullName>
    </submittedName>
</protein>
<reference evidence="5" key="1">
    <citation type="submission" date="2017-12" db="EMBL/GenBank/DDBJ databases">
        <title>Phylogenetic diversity of female urinary microbiome.</title>
        <authorList>
            <person name="Thomas-White K."/>
            <person name="Wolfe A.J."/>
        </authorList>
    </citation>
    <scope>NUCLEOTIDE SEQUENCE [LARGE SCALE GENOMIC DNA]</scope>
    <source>
        <strain evidence="5">UMB0138</strain>
    </source>
</reference>
<keyword evidence="5" id="KW-1185">Reference proteome</keyword>
<comment type="similarity">
    <text evidence="1">Belongs to the N(4)/N(6)-methyltransferase family.</text>
</comment>
<dbReference type="InterPro" id="IPR022749">
    <property type="entry name" value="D12N6_MeTrfase_N"/>
</dbReference>
<keyword evidence="2" id="KW-0680">Restriction system</keyword>
<name>A0ABV0I8C4_VEIPA</name>
<gene>
    <name evidence="4" type="ORF">CYJ21_001400</name>
</gene>
<dbReference type="InterPro" id="IPR029063">
    <property type="entry name" value="SAM-dependent_MTases_sf"/>
</dbReference>
<dbReference type="Proteomes" id="UP000234197">
    <property type="component" value="Unassembled WGS sequence"/>
</dbReference>
<dbReference type="Pfam" id="PF12161">
    <property type="entry name" value="HsdM_N"/>
    <property type="match status" value="1"/>
</dbReference>
<proteinExistence type="inferred from homology"/>
<feature type="domain" description="N6 adenine-specific DNA methyltransferase N-terminal" evidence="3">
    <location>
        <begin position="5"/>
        <end position="58"/>
    </location>
</feature>
<dbReference type="SUPFAM" id="SSF53335">
    <property type="entry name" value="S-adenosyl-L-methionine-dependent methyltransferases"/>
    <property type="match status" value="1"/>
</dbReference>
<dbReference type="RefSeq" id="WP_101928392.1">
    <property type="nucleotide sequence ID" value="NZ_AP031417.1"/>
</dbReference>
<dbReference type="InterPro" id="IPR038333">
    <property type="entry name" value="T1MK-like_N_sf"/>
</dbReference>
<evidence type="ECO:0000259" key="3">
    <source>
        <dbReference type="Pfam" id="PF12161"/>
    </source>
</evidence>
<evidence type="ECO:0000313" key="5">
    <source>
        <dbReference type="Proteomes" id="UP000234197"/>
    </source>
</evidence>
<reference evidence="4 5" key="2">
    <citation type="submission" date="2024-04" db="EMBL/GenBank/DDBJ databases">
        <title>Na.</title>
        <authorList>
            <person name="Choi B."/>
        </authorList>
    </citation>
    <scope>NUCLEOTIDE SEQUENCE [LARGE SCALE GENOMIC DNA]</scope>
    <source>
        <strain evidence="4 5">UMB0138</strain>
    </source>
</reference>